<organism evidence="4">
    <name type="scientific">marine sediment metagenome</name>
    <dbReference type="NCBI Taxonomy" id="412755"/>
    <lineage>
        <taxon>unclassified sequences</taxon>
        <taxon>metagenomes</taxon>
        <taxon>ecological metagenomes</taxon>
    </lineage>
</organism>
<evidence type="ECO:0000259" key="3">
    <source>
        <dbReference type="Pfam" id="PF06791"/>
    </source>
</evidence>
<dbReference type="EMBL" id="LAZR01001147">
    <property type="protein sequence ID" value="KKN49854.1"/>
    <property type="molecule type" value="Genomic_DNA"/>
</dbReference>
<gene>
    <name evidence="4" type="ORF">LCGC14_0638560</name>
</gene>
<feature type="domain" description="Bacteriophage tail tape measure N-terminal" evidence="3">
    <location>
        <begin position="169"/>
        <end position="309"/>
    </location>
</feature>
<name>A0A0F9R563_9ZZZZ</name>
<dbReference type="AlphaFoldDB" id="A0A0F9R563"/>
<reference evidence="4" key="1">
    <citation type="journal article" date="2015" name="Nature">
        <title>Complex archaea that bridge the gap between prokaryotes and eukaryotes.</title>
        <authorList>
            <person name="Spang A."/>
            <person name="Saw J.H."/>
            <person name="Jorgensen S.L."/>
            <person name="Zaremba-Niedzwiedzka K."/>
            <person name="Martijn J."/>
            <person name="Lind A.E."/>
            <person name="van Eijk R."/>
            <person name="Schleper C."/>
            <person name="Guy L."/>
            <person name="Ettema T.J."/>
        </authorList>
    </citation>
    <scope>NUCLEOTIDE SEQUENCE</scope>
</reference>
<proteinExistence type="predicted"/>
<feature type="region of interest" description="Disordered" evidence="2">
    <location>
        <begin position="46"/>
        <end position="66"/>
    </location>
</feature>
<accession>A0A0F9R563</accession>
<feature type="compositionally biased region" description="Polar residues" evidence="2">
    <location>
        <begin position="46"/>
        <end position="60"/>
    </location>
</feature>
<dbReference type="InterPro" id="IPR009628">
    <property type="entry name" value="Phage_tape_measure_N"/>
</dbReference>
<evidence type="ECO:0000256" key="2">
    <source>
        <dbReference type="SAM" id="MobiDB-lite"/>
    </source>
</evidence>
<keyword evidence="1" id="KW-0175">Coiled coil</keyword>
<evidence type="ECO:0000313" key="4">
    <source>
        <dbReference type="EMBL" id="KKN49854.1"/>
    </source>
</evidence>
<dbReference type="Pfam" id="PF06791">
    <property type="entry name" value="TMP_2"/>
    <property type="match status" value="1"/>
</dbReference>
<feature type="coiled-coil region" evidence="1">
    <location>
        <begin position="258"/>
        <end position="285"/>
    </location>
</feature>
<comment type="caution">
    <text evidence="4">The sequence shown here is derived from an EMBL/GenBank/DDBJ whole genome shotgun (WGS) entry which is preliminary data.</text>
</comment>
<evidence type="ECO:0000256" key="1">
    <source>
        <dbReference type="SAM" id="Coils"/>
    </source>
</evidence>
<feature type="coiled-coil region" evidence="1">
    <location>
        <begin position="656"/>
        <end position="683"/>
    </location>
</feature>
<sequence length="943" mass="99169">MSGFKTSLYVGGDATGAKKALAETTSALAGTKKATDSLGKSTAALDQSTRSAANENSTFATGEKAVQQAVTRSNTAVQQRIERLTGYGAATNSARQSAAAFGGTLDQNKASFDAMRMSIDPVYRASRQYEAVVDETRRSVAAGAATQADANRILSLAEAQYLATGQSAQIMGRSNNAAAGQMGNLVAQFNDIGVMMAAGQNPLTLALQQGTQISQVIGPMGAAGAVKALGGAFLGMLNPVSLITIGSIAAGAAIVGWLSSAGGEAEKLEDRVDNLANSVDRYASSAELARTSTGKMAEGFGSASAAAQSYFENQQKIDRANALENLRGSVVALASEMQILTERQKANLNSDLFGNQFPEIERLRSEYQLTKEEAFALDAAVSKLGDASGPQDAINAATALSSLLFELYGNADDIPAQFLAIADQVRALVEESGKLVAVEDQLQSGRRAIEPEFERQIAWNEKIAQQKSEELELQGKIYGFYANSRQASDVAASQSQVLLDQLTQQADIQALVVRYGEDSRQVAEARIAAEREVFERTSLTADMSQALKDEIMAAWDAANGLSLVDIAAGISPAVAQAAALAQNLGIALNEALSLQNMQAGAVYSGRGDGMAEVRARRGETSKTDGRFVYTGPRLDANNNPILKKTRAGGGGGNSAAKALKKEREAVTDLISGLEDELAILRENDPVQQEMLRYREKLAGATEAERAKISELIATRNREKTAIEEQKAAWDSYRDVAYNTFEDLRRSGGDLGGVLDTLSDKIQDMAFQALLLGEGPLAQLFGTSGGGGLIDLALGALFPGQKPAGQKLAVGGMVYGRGSGTSDQVPLWGSPGEYMVNAKATAKNRTLLEMINAGADIPGFANGGQIGRASGGLGGIDMRPQITIENHSSAPITQTRLESVDSQGRRSTKLVLADAVGDAMTQSGGGAKRVLSNRYGLRQKGALR</sequence>
<protein>
    <recommendedName>
        <fullName evidence="3">Bacteriophage tail tape measure N-terminal domain-containing protein</fullName>
    </recommendedName>
</protein>